<dbReference type="SUPFAM" id="SSF52402">
    <property type="entry name" value="Adenine nucleotide alpha hydrolases-like"/>
    <property type="match status" value="1"/>
</dbReference>
<dbReference type="EMBL" id="CAJNIZ010048081">
    <property type="protein sequence ID" value="CAE7781576.1"/>
    <property type="molecule type" value="Genomic_DNA"/>
</dbReference>
<dbReference type="GO" id="GO:0004190">
    <property type="term" value="F:aspartic-type endopeptidase activity"/>
    <property type="evidence" value="ECO:0007669"/>
    <property type="project" value="UniProtKB-KW"/>
</dbReference>
<keyword evidence="17" id="KW-1185">Reference proteome</keyword>
<feature type="transmembrane region" description="Helical" evidence="13">
    <location>
        <begin position="1018"/>
        <end position="1041"/>
    </location>
</feature>
<feature type="active site" evidence="11">
    <location>
        <position position="853"/>
    </location>
</feature>
<keyword evidence="13" id="KW-1133">Transmembrane helix</keyword>
<comment type="pathway">
    <text evidence="1">Amino-acid biosynthesis; L-asparagine biosynthesis; L-asparagine from L-aspartate (L-Gln route): step 1/1.</text>
</comment>
<sequence length="1057" mass="115758">MCGILALFGLQDAGPLRKQVVEAAKLLRHRGPDWSGVYCEGSTIIAHERLAIVDPDSGDQPLYNEARDIVLGVNGEIYNYDELQKALQARAPGKHRFLTKSDCEVLLHLYAEDGLDFMSKNEVLGMYAFAIWDKRKQTYVVARDPVGIIPLYIGWAADGSVQVASELKALHKACERYEEFPPGHVFDSASGQRRMFYTPVWNQPTPVPTKEMALSALREAFENAVISHMMSDVPYGVLLSGGLDSSLVASIMSKNSHRKCEHGPASWPQLHSFSTGLRGSPDLKAAKEVASFLGTVHHEYVFTVDEALDALPDVIYHLETFDVTTIRASTPMYLMARRIRAAGVKMVLSGEGADEIFGGYLYFHKAPNAEEFHAENCRKIKQLHLYDCLRANKAMMAWGVEARVPFLDRKFMEVAMGFDPVQKMCKDEAGKPRCEKWILRKAFDLPSDRAYLPQEVLWRQKEQFSDGVGYSWIDSIKAHAEKAVTDQQMATAPNRFPVKTPRTKEAYMFRQFFAQHFGENSAAAGCVGWQDSIACSSEVALKWDKAFQGRADASGRAVAGVHVQAYDNSYTTASQSSGAENGEPAAKKAVLVAWPEKFRIELFEAAAGHAAAAAAADDNGVEITPLFGNINAYAYFFAELLVGTPPQAASVIVDTGSALCGFPCVGCSHCGHHLDPLFDMKASNTSRTLPCGPDCNRCDAARCGYVESYSEGSSISGFWFRDLVMLNGSDADNHPVEASMGCHLDERKLFYTQKVNGILGLAPHRITGKSNVLKDLFRDKGHVNAAVFALCLAEWGGELSVGGYDGRYAASGSHMQWLQLHHAGYYGVELRAVTFGMHAVGGPEEFTGRAVVDSGTTFTYFPAKVYDTLRQAIKEACEGLRCGAKPVGNDCWLLPIGSSPDKFAPVMLTFGGGSGKADVSVSWPAKSYLFRRGMRATEGFEAWCLAFTSNGFSKETVLGVSFFMSKTLIFDTTSSKLGVEDANCPQHHHSAQVVVEPFSGMDSPVEEHLQQDAPMQQLGLVLGCIGAVLLFLSAGMFAWACSFSEEEANESSENFLN</sequence>
<dbReference type="Pfam" id="PF00026">
    <property type="entry name" value="Asp"/>
    <property type="match status" value="1"/>
</dbReference>
<comment type="similarity">
    <text evidence="2 12">Belongs to the peptidase A1 family.</text>
</comment>
<keyword evidence="8" id="KW-0061">Asparagine biosynthesis</keyword>
<dbReference type="InterPro" id="IPR033738">
    <property type="entry name" value="AsnB_N"/>
</dbReference>
<dbReference type="GO" id="GO:0005524">
    <property type="term" value="F:ATP binding"/>
    <property type="evidence" value="ECO:0007669"/>
    <property type="project" value="UniProtKB-KW"/>
</dbReference>
<dbReference type="Gene3D" id="3.40.50.620">
    <property type="entry name" value="HUPs"/>
    <property type="match status" value="1"/>
</dbReference>
<evidence type="ECO:0000256" key="9">
    <source>
        <dbReference type="ARBA" id="ARBA00022962"/>
    </source>
</evidence>
<evidence type="ECO:0000256" key="6">
    <source>
        <dbReference type="ARBA" id="ARBA00022741"/>
    </source>
</evidence>
<feature type="domain" description="Peptidase A1" evidence="15">
    <location>
        <begin position="636"/>
        <end position="980"/>
    </location>
</feature>
<dbReference type="Gene3D" id="2.40.70.10">
    <property type="entry name" value="Acid Proteases"/>
    <property type="match status" value="2"/>
</dbReference>
<dbReference type="InterPro" id="IPR017932">
    <property type="entry name" value="GATase_2_dom"/>
</dbReference>
<gene>
    <name evidence="16" type="ORF">SPIL2461_LOCUS23237</name>
</gene>
<dbReference type="Gene3D" id="3.60.20.10">
    <property type="entry name" value="Glutamine Phosphoribosylpyrophosphate, subunit 1, domain 1"/>
    <property type="match status" value="1"/>
</dbReference>
<dbReference type="GO" id="GO:0004066">
    <property type="term" value="F:asparagine synthase (glutamine-hydrolyzing) activity"/>
    <property type="evidence" value="ECO:0007669"/>
    <property type="project" value="UniProtKB-EC"/>
</dbReference>
<dbReference type="SUPFAM" id="SSF50630">
    <property type="entry name" value="Acid proteases"/>
    <property type="match status" value="1"/>
</dbReference>
<evidence type="ECO:0000256" key="2">
    <source>
        <dbReference type="ARBA" id="ARBA00007447"/>
    </source>
</evidence>
<dbReference type="EC" id="6.3.5.4" evidence="3"/>
<evidence type="ECO:0000313" key="17">
    <source>
        <dbReference type="Proteomes" id="UP000649617"/>
    </source>
</evidence>
<dbReference type="FunFam" id="3.40.50.620:FF:000031">
    <property type="entry name" value="Asparagine synthase B"/>
    <property type="match status" value="1"/>
</dbReference>
<keyword evidence="6" id="KW-0547">Nucleotide-binding</keyword>
<evidence type="ECO:0000256" key="11">
    <source>
        <dbReference type="PIRSR" id="PIRSR601461-1"/>
    </source>
</evidence>
<keyword evidence="7" id="KW-0067">ATP-binding</keyword>
<comment type="catalytic activity">
    <reaction evidence="10">
        <text>L-aspartate + L-glutamine + ATP + H2O = L-asparagine + L-glutamate + AMP + diphosphate + H(+)</text>
        <dbReference type="Rhea" id="RHEA:12228"/>
        <dbReference type="ChEBI" id="CHEBI:15377"/>
        <dbReference type="ChEBI" id="CHEBI:15378"/>
        <dbReference type="ChEBI" id="CHEBI:29985"/>
        <dbReference type="ChEBI" id="CHEBI:29991"/>
        <dbReference type="ChEBI" id="CHEBI:30616"/>
        <dbReference type="ChEBI" id="CHEBI:33019"/>
        <dbReference type="ChEBI" id="CHEBI:58048"/>
        <dbReference type="ChEBI" id="CHEBI:58359"/>
        <dbReference type="ChEBI" id="CHEBI:456215"/>
        <dbReference type="EC" id="6.3.5.4"/>
    </reaction>
</comment>
<feature type="active site" evidence="11">
    <location>
        <position position="654"/>
    </location>
</feature>
<keyword evidence="12" id="KW-0064">Aspartyl protease</keyword>
<protein>
    <recommendedName>
        <fullName evidence="3">asparagine synthase (glutamine-hydrolyzing)</fullName>
        <ecNumber evidence="3">6.3.5.4</ecNumber>
    </recommendedName>
</protein>
<dbReference type="Pfam" id="PF00733">
    <property type="entry name" value="Asn_synthase"/>
    <property type="match status" value="1"/>
</dbReference>
<dbReference type="PANTHER" id="PTHR11772:SF2">
    <property type="entry name" value="ASPARAGINE SYNTHETASE [GLUTAMINE-HYDROLYZING]"/>
    <property type="match status" value="1"/>
</dbReference>
<evidence type="ECO:0000256" key="13">
    <source>
        <dbReference type="SAM" id="Phobius"/>
    </source>
</evidence>
<keyword evidence="4" id="KW-0436">Ligase</keyword>
<feature type="domain" description="Glutamine amidotransferase type-2" evidence="14">
    <location>
        <begin position="2"/>
        <end position="191"/>
    </location>
</feature>
<dbReference type="InterPro" id="IPR006426">
    <property type="entry name" value="Asn_synth_AEB"/>
</dbReference>
<proteinExistence type="inferred from homology"/>
<dbReference type="Pfam" id="PF13537">
    <property type="entry name" value="GATase_7"/>
    <property type="match status" value="1"/>
</dbReference>
<evidence type="ECO:0000256" key="8">
    <source>
        <dbReference type="ARBA" id="ARBA00022888"/>
    </source>
</evidence>
<reference evidence="16" key="1">
    <citation type="submission" date="2021-02" db="EMBL/GenBank/DDBJ databases">
        <authorList>
            <person name="Dougan E. K."/>
            <person name="Rhodes N."/>
            <person name="Thang M."/>
            <person name="Chan C."/>
        </authorList>
    </citation>
    <scope>NUCLEOTIDE SEQUENCE</scope>
</reference>
<dbReference type="GO" id="GO:0005829">
    <property type="term" value="C:cytosol"/>
    <property type="evidence" value="ECO:0007669"/>
    <property type="project" value="TreeGrafter"/>
</dbReference>
<dbReference type="NCBIfam" id="NF006949">
    <property type="entry name" value="PRK09431.1"/>
    <property type="match status" value="1"/>
</dbReference>
<dbReference type="PROSITE" id="PS51767">
    <property type="entry name" value="PEPTIDASE_A1"/>
    <property type="match status" value="1"/>
</dbReference>
<dbReference type="SUPFAM" id="SSF56235">
    <property type="entry name" value="N-terminal nucleophile aminohydrolases (Ntn hydrolases)"/>
    <property type="match status" value="1"/>
</dbReference>
<dbReference type="PANTHER" id="PTHR11772">
    <property type="entry name" value="ASPARAGINE SYNTHETASE"/>
    <property type="match status" value="1"/>
</dbReference>
<dbReference type="AlphaFoldDB" id="A0A812YLA9"/>
<dbReference type="InterPro" id="IPR050795">
    <property type="entry name" value="Asn_Synthetase"/>
</dbReference>
<keyword evidence="13" id="KW-0812">Transmembrane</keyword>
<dbReference type="OrthoDB" id="409189at2759"/>
<evidence type="ECO:0000256" key="5">
    <source>
        <dbReference type="ARBA" id="ARBA00022605"/>
    </source>
</evidence>
<dbReference type="PRINTS" id="PR00792">
    <property type="entry name" value="PEPSIN"/>
</dbReference>
<dbReference type="NCBIfam" id="TIGR01536">
    <property type="entry name" value="asn_synth_AEB"/>
    <property type="match status" value="1"/>
</dbReference>
<keyword evidence="5" id="KW-0028">Amino-acid biosynthesis</keyword>
<keyword evidence="12" id="KW-0645">Protease</keyword>
<dbReference type="PROSITE" id="PS00141">
    <property type="entry name" value="ASP_PROTEASE"/>
    <property type="match status" value="1"/>
</dbReference>
<evidence type="ECO:0000256" key="3">
    <source>
        <dbReference type="ARBA" id="ARBA00012737"/>
    </source>
</evidence>
<dbReference type="PROSITE" id="PS51278">
    <property type="entry name" value="GATASE_TYPE_2"/>
    <property type="match status" value="1"/>
</dbReference>
<dbReference type="InterPro" id="IPR033121">
    <property type="entry name" value="PEPTIDASE_A1"/>
</dbReference>
<organism evidence="16 17">
    <name type="scientific">Symbiodinium pilosum</name>
    <name type="common">Dinoflagellate</name>
    <dbReference type="NCBI Taxonomy" id="2952"/>
    <lineage>
        <taxon>Eukaryota</taxon>
        <taxon>Sar</taxon>
        <taxon>Alveolata</taxon>
        <taxon>Dinophyceae</taxon>
        <taxon>Suessiales</taxon>
        <taxon>Symbiodiniaceae</taxon>
        <taxon>Symbiodinium</taxon>
    </lineage>
</organism>
<dbReference type="InterPro" id="IPR029055">
    <property type="entry name" value="Ntn_hydrolases_N"/>
</dbReference>
<comment type="caution">
    <text evidence="16">The sequence shown here is derived from an EMBL/GenBank/DDBJ whole genome shotgun (WGS) entry which is preliminary data.</text>
</comment>
<evidence type="ECO:0000259" key="15">
    <source>
        <dbReference type="PROSITE" id="PS51767"/>
    </source>
</evidence>
<accession>A0A812YLA9</accession>
<evidence type="ECO:0000256" key="4">
    <source>
        <dbReference type="ARBA" id="ARBA00022598"/>
    </source>
</evidence>
<dbReference type="GO" id="GO:0006508">
    <property type="term" value="P:proteolysis"/>
    <property type="evidence" value="ECO:0007669"/>
    <property type="project" value="UniProtKB-KW"/>
</dbReference>
<evidence type="ECO:0000256" key="7">
    <source>
        <dbReference type="ARBA" id="ARBA00022840"/>
    </source>
</evidence>
<evidence type="ECO:0000259" key="14">
    <source>
        <dbReference type="PROSITE" id="PS51278"/>
    </source>
</evidence>
<dbReference type="InterPro" id="IPR001969">
    <property type="entry name" value="Aspartic_peptidase_AS"/>
</dbReference>
<evidence type="ECO:0000256" key="10">
    <source>
        <dbReference type="ARBA" id="ARBA00048741"/>
    </source>
</evidence>
<dbReference type="GO" id="GO:0006529">
    <property type="term" value="P:asparagine biosynthetic process"/>
    <property type="evidence" value="ECO:0007669"/>
    <property type="project" value="UniProtKB-KW"/>
</dbReference>
<dbReference type="CDD" id="cd01991">
    <property type="entry name" value="Asn_synthase_B_C"/>
    <property type="match status" value="1"/>
</dbReference>
<dbReference type="InterPro" id="IPR021109">
    <property type="entry name" value="Peptidase_aspartic_dom_sf"/>
</dbReference>
<dbReference type="InterPro" id="IPR001461">
    <property type="entry name" value="Aspartic_peptidase_A1"/>
</dbReference>
<keyword evidence="9" id="KW-0315">Glutamine amidotransferase</keyword>
<dbReference type="InterPro" id="IPR001962">
    <property type="entry name" value="Asn_synthase"/>
</dbReference>
<keyword evidence="13" id="KW-0472">Membrane</keyword>
<dbReference type="Proteomes" id="UP000649617">
    <property type="component" value="Unassembled WGS sequence"/>
</dbReference>
<dbReference type="CDD" id="cd00712">
    <property type="entry name" value="AsnB"/>
    <property type="match status" value="1"/>
</dbReference>
<dbReference type="InterPro" id="IPR014729">
    <property type="entry name" value="Rossmann-like_a/b/a_fold"/>
</dbReference>
<evidence type="ECO:0000256" key="12">
    <source>
        <dbReference type="RuleBase" id="RU000454"/>
    </source>
</evidence>
<keyword evidence="12" id="KW-0378">Hydrolase</keyword>
<evidence type="ECO:0000313" key="16">
    <source>
        <dbReference type="EMBL" id="CAE7781576.1"/>
    </source>
</evidence>
<name>A0A812YLA9_SYMPI</name>
<evidence type="ECO:0000256" key="1">
    <source>
        <dbReference type="ARBA" id="ARBA00005187"/>
    </source>
</evidence>